<feature type="domain" description="Ig-like" evidence="6">
    <location>
        <begin position="126"/>
        <end position="207"/>
    </location>
</feature>
<keyword evidence="5" id="KW-0393">Immunoglobulin domain</keyword>
<dbReference type="InterPro" id="IPR003598">
    <property type="entry name" value="Ig_sub2"/>
</dbReference>
<keyword evidence="3" id="KW-1015">Disulfide bond</keyword>
<dbReference type="Proteomes" id="UP001164746">
    <property type="component" value="Chromosome 6"/>
</dbReference>
<comment type="subcellular location">
    <subcellularLocation>
        <location evidence="1">Membrane</location>
        <topology evidence="1">Single-pass type I membrane protein</topology>
    </subcellularLocation>
</comment>
<dbReference type="SMART" id="SM00408">
    <property type="entry name" value="IGc2"/>
    <property type="match status" value="2"/>
</dbReference>
<proteinExistence type="predicted"/>
<dbReference type="SMART" id="SM00409">
    <property type="entry name" value="IG"/>
    <property type="match status" value="3"/>
</dbReference>
<keyword evidence="8" id="KW-1185">Reference proteome</keyword>
<reference evidence="7" key="1">
    <citation type="submission" date="2022-11" db="EMBL/GenBank/DDBJ databases">
        <title>Centuries of genome instability and evolution in soft-shell clam transmissible cancer (bioRxiv).</title>
        <authorList>
            <person name="Hart S.F.M."/>
            <person name="Yonemitsu M.A."/>
            <person name="Giersch R.M."/>
            <person name="Beal B.F."/>
            <person name="Arriagada G."/>
            <person name="Davis B.W."/>
            <person name="Ostrander E.A."/>
            <person name="Goff S.P."/>
            <person name="Metzger M.J."/>
        </authorList>
    </citation>
    <scope>NUCLEOTIDE SEQUENCE</scope>
    <source>
        <strain evidence="7">MELC-2E11</strain>
        <tissue evidence="7">Siphon/mantle</tissue>
    </source>
</reference>
<dbReference type="InterPro" id="IPR051275">
    <property type="entry name" value="Cell_adhesion_signaling"/>
</dbReference>
<dbReference type="Pfam" id="PF13927">
    <property type="entry name" value="Ig_3"/>
    <property type="match status" value="1"/>
</dbReference>
<feature type="domain" description="Ig-like" evidence="6">
    <location>
        <begin position="213"/>
        <end position="311"/>
    </location>
</feature>
<evidence type="ECO:0000256" key="4">
    <source>
        <dbReference type="ARBA" id="ARBA00023180"/>
    </source>
</evidence>
<keyword evidence="2" id="KW-0472">Membrane</keyword>
<evidence type="ECO:0000259" key="6">
    <source>
        <dbReference type="PROSITE" id="PS50835"/>
    </source>
</evidence>
<evidence type="ECO:0000256" key="5">
    <source>
        <dbReference type="ARBA" id="ARBA00023319"/>
    </source>
</evidence>
<dbReference type="PANTHER" id="PTHR11640">
    <property type="entry name" value="NEPHRIN"/>
    <property type="match status" value="1"/>
</dbReference>
<name>A0ABY7EG56_MYAAR</name>
<dbReference type="InterPro" id="IPR036179">
    <property type="entry name" value="Ig-like_dom_sf"/>
</dbReference>
<dbReference type="SUPFAM" id="SSF48726">
    <property type="entry name" value="Immunoglobulin"/>
    <property type="match status" value="3"/>
</dbReference>
<accession>A0ABY7EG56</accession>
<keyword evidence="4" id="KW-0325">Glycoprotein</keyword>
<gene>
    <name evidence="7" type="ORF">MAR_018946</name>
</gene>
<feature type="domain" description="Ig-like" evidence="6">
    <location>
        <begin position="27"/>
        <end position="119"/>
    </location>
</feature>
<protein>
    <submittedName>
        <fullName evidence="7">LSAMP-like protein</fullName>
    </submittedName>
</protein>
<organism evidence="7 8">
    <name type="scientific">Mya arenaria</name>
    <name type="common">Soft-shell clam</name>
    <dbReference type="NCBI Taxonomy" id="6604"/>
    <lineage>
        <taxon>Eukaryota</taxon>
        <taxon>Metazoa</taxon>
        <taxon>Spiralia</taxon>
        <taxon>Lophotrochozoa</taxon>
        <taxon>Mollusca</taxon>
        <taxon>Bivalvia</taxon>
        <taxon>Autobranchia</taxon>
        <taxon>Heteroconchia</taxon>
        <taxon>Euheterodonta</taxon>
        <taxon>Imparidentia</taxon>
        <taxon>Neoheterodontei</taxon>
        <taxon>Myida</taxon>
        <taxon>Myoidea</taxon>
        <taxon>Myidae</taxon>
        <taxon>Mya</taxon>
    </lineage>
</organism>
<dbReference type="Gene3D" id="2.60.40.10">
    <property type="entry name" value="Immunoglobulins"/>
    <property type="match status" value="2"/>
</dbReference>
<dbReference type="InterPro" id="IPR013783">
    <property type="entry name" value="Ig-like_fold"/>
</dbReference>
<evidence type="ECO:0000256" key="2">
    <source>
        <dbReference type="ARBA" id="ARBA00023136"/>
    </source>
</evidence>
<evidence type="ECO:0000313" key="7">
    <source>
        <dbReference type="EMBL" id="WAR08988.1"/>
    </source>
</evidence>
<evidence type="ECO:0000256" key="3">
    <source>
        <dbReference type="ARBA" id="ARBA00023157"/>
    </source>
</evidence>
<dbReference type="PROSITE" id="PS50835">
    <property type="entry name" value="IG_LIKE"/>
    <property type="match status" value="3"/>
</dbReference>
<evidence type="ECO:0000313" key="8">
    <source>
        <dbReference type="Proteomes" id="UP001164746"/>
    </source>
</evidence>
<evidence type="ECO:0000256" key="1">
    <source>
        <dbReference type="ARBA" id="ARBA00004479"/>
    </source>
</evidence>
<dbReference type="EMBL" id="CP111017">
    <property type="protein sequence ID" value="WAR08988.1"/>
    <property type="molecule type" value="Genomic_DNA"/>
</dbReference>
<sequence>MVVNMERILLAGYLLVGLLLSGGYANPLEVKLRVRRGDSVILPCRLSSDLEPDMVSVRWNSSKDSLLTSGTRVLKYANQIEVVKTSKLEWNLLIKSVKDTFGANYTCTTDQQVVLSNVQLLILVDPKIDCGGTNSSDVSVDEGGTVHLSCAFTGEPVANITWFRGDYKKPIGITGSKLVLPNITRHATDVYTCRGENSVSSEDYTINLIVKFPVEVDVMEKTLYVKKGGVSTLACIAQGEPLDETYWIDVHGNKVMSTTWQYDFNIEPAGAHIPAKFVTLATRKGTLTVFDFGPYTCEANGDGRVANAIVNVVELKEPN</sequence>
<dbReference type="InterPro" id="IPR007110">
    <property type="entry name" value="Ig-like_dom"/>
</dbReference>
<dbReference type="InterPro" id="IPR003599">
    <property type="entry name" value="Ig_sub"/>
</dbReference>